<evidence type="ECO:0000256" key="2">
    <source>
        <dbReference type="ARBA" id="ARBA00004651"/>
    </source>
</evidence>
<dbReference type="PANTHER" id="PTHR45528:SF1">
    <property type="entry name" value="SENSOR HISTIDINE KINASE CPXA"/>
    <property type="match status" value="1"/>
</dbReference>
<dbReference type="EMBL" id="JARTFS010000018">
    <property type="protein sequence ID" value="MED4403652.1"/>
    <property type="molecule type" value="Genomic_DNA"/>
</dbReference>
<keyword evidence="12" id="KW-0902">Two-component regulatory system</keyword>
<dbReference type="SUPFAM" id="SSF55874">
    <property type="entry name" value="ATPase domain of HSP90 chaperone/DNA topoisomerase II/histidine kinase"/>
    <property type="match status" value="1"/>
</dbReference>
<dbReference type="SMART" id="SM00387">
    <property type="entry name" value="HATPase_c"/>
    <property type="match status" value="1"/>
</dbReference>
<reference evidence="17 18" key="1">
    <citation type="submission" date="2023-03" db="EMBL/GenBank/DDBJ databases">
        <title>Bacillus Genome Sequencing.</title>
        <authorList>
            <person name="Dunlap C."/>
        </authorList>
    </citation>
    <scope>NUCLEOTIDE SEQUENCE [LARGE SCALE GENOMIC DNA]</scope>
    <source>
        <strain evidence="17 18">NRS-1717</strain>
    </source>
</reference>
<dbReference type="InterPro" id="IPR003594">
    <property type="entry name" value="HATPase_dom"/>
</dbReference>
<evidence type="ECO:0000256" key="12">
    <source>
        <dbReference type="ARBA" id="ARBA00023012"/>
    </source>
</evidence>
<evidence type="ECO:0000256" key="14">
    <source>
        <dbReference type="SAM" id="Phobius"/>
    </source>
</evidence>
<dbReference type="PANTHER" id="PTHR45528">
    <property type="entry name" value="SENSOR HISTIDINE KINASE CPXA"/>
    <property type="match status" value="1"/>
</dbReference>
<dbReference type="CDD" id="cd06225">
    <property type="entry name" value="HAMP"/>
    <property type="match status" value="1"/>
</dbReference>
<evidence type="ECO:0000256" key="1">
    <source>
        <dbReference type="ARBA" id="ARBA00000085"/>
    </source>
</evidence>
<keyword evidence="6" id="KW-0808">Transferase</keyword>
<sequence>MKIKYWLMISYFLVMLLPVLALYFLYVSISEYDAKNDLLDYMKISHKMAELEPLLQDASLYKIQPFKNYEAISEKTNSAIKITLYRHDGVKLYTSIGDLPSTGPPDKKEIFKNLNEIKQKHLTYSVKKPVFHQNKLTGIYEITIARDNWMKNVNDRTTLLFSLFGTFFIILYIVVVILLNRKLNHPLNMLQKEMTAFASGEKSKQKFRQSNDEIGELITHFEWMKIEIEKNQAALLKEQKEKEFIVASLSHDLKTPLTVIRAYTESLHSGKKLDEKIRQEYTLIIFEKLDYMKKMLDDLSTYTALQSSEEKPELVEVDGEEFFEMLLSGYEEPCSKKGINLHVKSEINGIYDVNPKQMMRIIDNLMANAIRYTESGAHIRLGTISKNSPLPKWIFPPFRTDLEKARENCTMLLIQNEGEHIPKEQQKNIFKPFVQAESARGPGGSSGLGLSIAKMLIEQHNGKIKLMSEDGYGTLVVCLIPER</sequence>
<dbReference type="InterPro" id="IPR036097">
    <property type="entry name" value="HisK_dim/P_sf"/>
</dbReference>
<dbReference type="Gene3D" id="6.10.340.10">
    <property type="match status" value="1"/>
</dbReference>
<dbReference type="EC" id="2.7.13.3" evidence="3"/>
<dbReference type="PROSITE" id="PS50885">
    <property type="entry name" value="HAMP"/>
    <property type="match status" value="1"/>
</dbReference>
<evidence type="ECO:0000256" key="7">
    <source>
        <dbReference type="ARBA" id="ARBA00022692"/>
    </source>
</evidence>
<dbReference type="PRINTS" id="PR00344">
    <property type="entry name" value="BCTRLSENSOR"/>
</dbReference>
<evidence type="ECO:0000256" key="8">
    <source>
        <dbReference type="ARBA" id="ARBA00022741"/>
    </source>
</evidence>
<dbReference type="Gene3D" id="3.30.565.10">
    <property type="entry name" value="Histidine kinase-like ATPase, C-terminal domain"/>
    <property type="match status" value="1"/>
</dbReference>
<evidence type="ECO:0000256" key="13">
    <source>
        <dbReference type="ARBA" id="ARBA00023136"/>
    </source>
</evidence>
<keyword evidence="9 17" id="KW-0418">Kinase</keyword>
<dbReference type="InterPro" id="IPR004358">
    <property type="entry name" value="Sig_transdc_His_kin-like_C"/>
</dbReference>
<evidence type="ECO:0000256" key="11">
    <source>
        <dbReference type="ARBA" id="ARBA00022989"/>
    </source>
</evidence>
<keyword evidence="10" id="KW-0067">ATP-binding</keyword>
<gene>
    <name evidence="17" type="ORF">P9271_20285</name>
</gene>
<keyword evidence="13 14" id="KW-0472">Membrane</keyword>
<comment type="subcellular location">
    <subcellularLocation>
        <location evidence="2">Cell membrane</location>
        <topology evidence="2">Multi-pass membrane protein</topology>
    </subcellularLocation>
</comment>
<accession>A0ABU6P4R6</accession>
<protein>
    <recommendedName>
        <fullName evidence="3">histidine kinase</fullName>
        <ecNumber evidence="3">2.7.13.3</ecNumber>
    </recommendedName>
</protein>
<keyword evidence="18" id="KW-1185">Reference proteome</keyword>
<name>A0ABU6P4R6_9BACI</name>
<evidence type="ECO:0000256" key="6">
    <source>
        <dbReference type="ARBA" id="ARBA00022679"/>
    </source>
</evidence>
<feature type="domain" description="Histidine kinase" evidence="15">
    <location>
        <begin position="248"/>
        <end position="483"/>
    </location>
</feature>
<dbReference type="SMART" id="SM00388">
    <property type="entry name" value="HisKA"/>
    <property type="match status" value="1"/>
</dbReference>
<evidence type="ECO:0000256" key="5">
    <source>
        <dbReference type="ARBA" id="ARBA00022553"/>
    </source>
</evidence>
<comment type="caution">
    <text evidence="17">The sequence shown here is derived from an EMBL/GenBank/DDBJ whole genome shotgun (WGS) entry which is preliminary data.</text>
</comment>
<evidence type="ECO:0000256" key="4">
    <source>
        <dbReference type="ARBA" id="ARBA00022475"/>
    </source>
</evidence>
<keyword evidence="4" id="KW-1003">Cell membrane</keyword>
<dbReference type="Proteomes" id="UP001342826">
    <property type="component" value="Unassembled WGS sequence"/>
</dbReference>
<dbReference type="InterPro" id="IPR003661">
    <property type="entry name" value="HisK_dim/P_dom"/>
</dbReference>
<evidence type="ECO:0000313" key="18">
    <source>
        <dbReference type="Proteomes" id="UP001342826"/>
    </source>
</evidence>
<evidence type="ECO:0000256" key="9">
    <source>
        <dbReference type="ARBA" id="ARBA00022777"/>
    </source>
</evidence>
<feature type="domain" description="HAMP" evidence="16">
    <location>
        <begin position="181"/>
        <end position="233"/>
    </location>
</feature>
<evidence type="ECO:0000259" key="16">
    <source>
        <dbReference type="PROSITE" id="PS50885"/>
    </source>
</evidence>
<comment type="catalytic activity">
    <reaction evidence="1">
        <text>ATP + protein L-histidine = ADP + protein N-phospho-L-histidine.</text>
        <dbReference type="EC" id="2.7.13.3"/>
    </reaction>
</comment>
<evidence type="ECO:0000313" key="17">
    <source>
        <dbReference type="EMBL" id="MED4403652.1"/>
    </source>
</evidence>
<organism evidence="17 18">
    <name type="scientific">Metabacillus fastidiosus</name>
    <dbReference type="NCBI Taxonomy" id="1458"/>
    <lineage>
        <taxon>Bacteria</taxon>
        <taxon>Bacillati</taxon>
        <taxon>Bacillota</taxon>
        <taxon>Bacilli</taxon>
        <taxon>Bacillales</taxon>
        <taxon>Bacillaceae</taxon>
        <taxon>Metabacillus</taxon>
    </lineage>
</organism>
<dbReference type="SUPFAM" id="SSF158472">
    <property type="entry name" value="HAMP domain-like"/>
    <property type="match status" value="1"/>
</dbReference>
<feature type="transmembrane region" description="Helical" evidence="14">
    <location>
        <begin position="6"/>
        <end position="26"/>
    </location>
</feature>
<dbReference type="Gene3D" id="1.10.287.130">
    <property type="match status" value="1"/>
</dbReference>
<keyword evidence="7 14" id="KW-0812">Transmembrane</keyword>
<evidence type="ECO:0000256" key="10">
    <source>
        <dbReference type="ARBA" id="ARBA00022840"/>
    </source>
</evidence>
<evidence type="ECO:0000256" key="3">
    <source>
        <dbReference type="ARBA" id="ARBA00012438"/>
    </source>
</evidence>
<dbReference type="CDD" id="cd00075">
    <property type="entry name" value="HATPase"/>
    <property type="match status" value="1"/>
</dbReference>
<dbReference type="InterPro" id="IPR050398">
    <property type="entry name" value="HssS/ArlS-like"/>
</dbReference>
<dbReference type="GeneID" id="301139832"/>
<keyword evidence="5" id="KW-0597">Phosphoprotein</keyword>
<evidence type="ECO:0000259" key="15">
    <source>
        <dbReference type="PROSITE" id="PS50109"/>
    </source>
</evidence>
<dbReference type="PROSITE" id="PS50109">
    <property type="entry name" value="HIS_KIN"/>
    <property type="match status" value="1"/>
</dbReference>
<dbReference type="InterPro" id="IPR036890">
    <property type="entry name" value="HATPase_C_sf"/>
</dbReference>
<dbReference type="CDD" id="cd00082">
    <property type="entry name" value="HisKA"/>
    <property type="match status" value="1"/>
</dbReference>
<keyword evidence="8" id="KW-0547">Nucleotide-binding</keyword>
<dbReference type="Pfam" id="PF02518">
    <property type="entry name" value="HATPase_c"/>
    <property type="match status" value="1"/>
</dbReference>
<dbReference type="InterPro" id="IPR003660">
    <property type="entry name" value="HAMP_dom"/>
</dbReference>
<dbReference type="SUPFAM" id="SSF47384">
    <property type="entry name" value="Homodimeric domain of signal transducing histidine kinase"/>
    <property type="match status" value="1"/>
</dbReference>
<dbReference type="GO" id="GO:0016301">
    <property type="term" value="F:kinase activity"/>
    <property type="evidence" value="ECO:0007669"/>
    <property type="project" value="UniProtKB-KW"/>
</dbReference>
<proteinExistence type="predicted"/>
<dbReference type="InterPro" id="IPR005467">
    <property type="entry name" value="His_kinase_dom"/>
</dbReference>
<feature type="transmembrane region" description="Helical" evidence="14">
    <location>
        <begin position="159"/>
        <end position="179"/>
    </location>
</feature>
<keyword evidence="11 14" id="KW-1133">Transmembrane helix</keyword>
<dbReference type="Pfam" id="PF00512">
    <property type="entry name" value="HisKA"/>
    <property type="match status" value="1"/>
</dbReference>
<dbReference type="RefSeq" id="WP_066225815.1">
    <property type="nucleotide sequence ID" value="NZ_JARTFQ010000006.1"/>
</dbReference>